<dbReference type="InterPro" id="IPR050765">
    <property type="entry name" value="Riboflavin_Biosynth_HTPR"/>
</dbReference>
<accession>A0A317ZVZ4</accession>
<feature type="domain" description="Bacterial bifunctional deaminase-reductase C-terminal" evidence="1">
    <location>
        <begin position="21"/>
        <end position="183"/>
    </location>
</feature>
<evidence type="ECO:0000313" key="3">
    <source>
        <dbReference type="Proteomes" id="UP000246722"/>
    </source>
</evidence>
<evidence type="ECO:0000313" key="2">
    <source>
        <dbReference type="EMBL" id="PXA68347.1"/>
    </source>
</evidence>
<name>A0A317ZVZ4_9MICO</name>
<dbReference type="PANTHER" id="PTHR38011">
    <property type="entry name" value="DIHYDROFOLATE REDUCTASE FAMILY PROTEIN (AFU_ORTHOLOGUE AFUA_8G06820)"/>
    <property type="match status" value="1"/>
</dbReference>
<reference evidence="2 3" key="1">
    <citation type="submission" date="2018-05" db="EMBL/GenBank/DDBJ databases">
        <title>Genetic diversity of glacier-inhabiting Cryobacterium bacteria in China and description of Cryobacterium mengkeensis sp. nov. and Arthrobacter glacialis sp. nov.</title>
        <authorList>
            <person name="Liu Q."/>
            <person name="Xin Y.-H."/>
        </authorList>
    </citation>
    <scope>NUCLEOTIDE SEQUENCE [LARGE SCALE GENOMIC DNA]</scope>
    <source>
        <strain evidence="2 3">SK-1</strain>
    </source>
</reference>
<dbReference type="Gene3D" id="3.40.430.10">
    <property type="entry name" value="Dihydrofolate Reductase, subunit A"/>
    <property type="match status" value="1"/>
</dbReference>
<dbReference type="GO" id="GO:0008703">
    <property type="term" value="F:5-amino-6-(5-phosphoribosylamino)uracil reductase activity"/>
    <property type="evidence" value="ECO:0007669"/>
    <property type="project" value="InterPro"/>
</dbReference>
<dbReference type="GO" id="GO:0009231">
    <property type="term" value="P:riboflavin biosynthetic process"/>
    <property type="evidence" value="ECO:0007669"/>
    <property type="project" value="InterPro"/>
</dbReference>
<keyword evidence="3" id="KW-1185">Reference proteome</keyword>
<proteinExistence type="predicted"/>
<gene>
    <name evidence="2" type="ORF">CTB96_17170</name>
</gene>
<organism evidence="2 3">
    <name type="scientific">Cryobacterium arcticum</name>
    <dbReference type="NCBI Taxonomy" id="670052"/>
    <lineage>
        <taxon>Bacteria</taxon>
        <taxon>Bacillati</taxon>
        <taxon>Actinomycetota</taxon>
        <taxon>Actinomycetes</taxon>
        <taxon>Micrococcales</taxon>
        <taxon>Microbacteriaceae</taxon>
        <taxon>Cryobacterium</taxon>
    </lineage>
</organism>
<sequence>MTSDIDQTSPTDARTPLVGCVFVGTSVDGFIARENGDFDWLTAAGDALGETGYDEFFAGVDALVMGRATFDTVSAFPEWPYAGKRMLVLSRTLVGTAGALAQPDTTAHATLDDVLRTLAAEGLHRVYVDGGRTIQSFLRAGLIREIVISRAPVLIGTGIPLFGPLDADVHLRHVSTRELGAGFTQSRYEVLAEA</sequence>
<dbReference type="PANTHER" id="PTHR38011:SF11">
    <property type="entry name" value="2,5-DIAMINO-6-RIBOSYLAMINO-4(3H)-PYRIMIDINONE 5'-PHOSPHATE REDUCTASE"/>
    <property type="match status" value="1"/>
</dbReference>
<comment type="caution">
    <text evidence="2">The sequence shown here is derived from an EMBL/GenBank/DDBJ whole genome shotgun (WGS) entry which is preliminary data.</text>
</comment>
<dbReference type="EMBL" id="QHLY01000012">
    <property type="protein sequence ID" value="PXA68347.1"/>
    <property type="molecule type" value="Genomic_DNA"/>
</dbReference>
<dbReference type="OrthoDB" id="195113at2"/>
<dbReference type="Pfam" id="PF01872">
    <property type="entry name" value="RibD_C"/>
    <property type="match status" value="1"/>
</dbReference>
<dbReference type="AlphaFoldDB" id="A0A317ZVZ4"/>
<dbReference type="SUPFAM" id="SSF53597">
    <property type="entry name" value="Dihydrofolate reductase-like"/>
    <property type="match status" value="1"/>
</dbReference>
<dbReference type="InterPro" id="IPR002734">
    <property type="entry name" value="RibDG_C"/>
</dbReference>
<dbReference type="InterPro" id="IPR024072">
    <property type="entry name" value="DHFR-like_dom_sf"/>
</dbReference>
<dbReference type="Proteomes" id="UP000246722">
    <property type="component" value="Unassembled WGS sequence"/>
</dbReference>
<dbReference type="RefSeq" id="WP_110128014.1">
    <property type="nucleotide sequence ID" value="NZ_QHLY01000012.1"/>
</dbReference>
<protein>
    <submittedName>
        <fullName evidence="2">Deaminase</fullName>
    </submittedName>
</protein>
<evidence type="ECO:0000259" key="1">
    <source>
        <dbReference type="Pfam" id="PF01872"/>
    </source>
</evidence>